<dbReference type="Pfam" id="PF14486">
    <property type="entry name" value="DUF4432"/>
    <property type="match status" value="1"/>
</dbReference>
<dbReference type="AlphaFoldDB" id="A0A081C3H4"/>
<reference evidence="1" key="1">
    <citation type="journal article" date="2015" name="PeerJ">
        <title>First genomic representation of candidate bacterial phylum KSB3 points to enhanced environmental sensing as a trigger of wastewater bulking.</title>
        <authorList>
            <person name="Sekiguchi Y."/>
            <person name="Ohashi A."/>
            <person name="Parks D.H."/>
            <person name="Yamauchi T."/>
            <person name="Tyson G.W."/>
            <person name="Hugenholtz P."/>
        </authorList>
    </citation>
    <scope>NUCLEOTIDE SEQUENCE [LARGE SCALE GENOMIC DNA]</scope>
</reference>
<gene>
    <name evidence="1" type="ORF">U27_06105</name>
</gene>
<name>A0A081C3H4_VECG1</name>
<sequence>MALLFGKEYTREELLKRVGDMSQLGSVKAVELMNGNERGVRAAELKTGAGFNFTVLLDRGLDISAAEYCGQSLCWRSSTGDTHPAFYEPEGLGWLRSFYGGLLTTCGLTYIGSPNVDQGQALGLHGRVSNIPAKNVYMNGKWDGDEYTIWVQGDVQETAVFQENLVLHRKIWTRLGEKRLFIDDEVENAGFNTTEHMMLYHINGGFPVVDEGSRIVAPFLKTEPRTEDAKVGFEKFFMFQGPTPGFKERVYYHDVATDKSGFVYSALINKGFNNGQGFGFYIKYQKAQLPVLVEWKMNGEGVYVVGMEPGTNIVDGRSLERKEGRLIFLEPGESRFYNLEIGVLAGQEEIGAFEEKVKTLAS</sequence>
<dbReference type="Proteomes" id="UP000030661">
    <property type="component" value="Unassembled WGS sequence"/>
</dbReference>
<dbReference type="HOGENOM" id="CLU_056939_0_0_0"/>
<evidence type="ECO:0000313" key="1">
    <source>
        <dbReference type="EMBL" id="GAK59129.1"/>
    </source>
</evidence>
<protein>
    <recommendedName>
        <fullName evidence="3">DUF4432 domain-containing protein</fullName>
    </recommendedName>
</protein>
<evidence type="ECO:0008006" key="3">
    <source>
        <dbReference type="Google" id="ProtNLM"/>
    </source>
</evidence>
<accession>A0A081C3H4</accession>
<proteinExistence type="predicted"/>
<dbReference type="eggNOG" id="COG2017">
    <property type="taxonomic scope" value="Bacteria"/>
</dbReference>
<dbReference type="STRING" id="1499967.U27_06105"/>
<dbReference type="CDD" id="cd09023">
    <property type="entry name" value="Aldose_epim_Ec_c4013"/>
    <property type="match status" value="1"/>
</dbReference>
<dbReference type="InterPro" id="IPR027839">
    <property type="entry name" value="DUF4432"/>
</dbReference>
<dbReference type="GO" id="GO:0030246">
    <property type="term" value="F:carbohydrate binding"/>
    <property type="evidence" value="ECO:0007669"/>
    <property type="project" value="InterPro"/>
</dbReference>
<keyword evidence="2" id="KW-1185">Reference proteome</keyword>
<evidence type="ECO:0000313" key="2">
    <source>
        <dbReference type="Proteomes" id="UP000030661"/>
    </source>
</evidence>
<organism evidence="1">
    <name type="scientific">Vecturithrix granuli</name>
    <dbReference type="NCBI Taxonomy" id="1499967"/>
    <lineage>
        <taxon>Bacteria</taxon>
        <taxon>Candidatus Moduliflexota</taxon>
        <taxon>Candidatus Vecturitrichia</taxon>
        <taxon>Candidatus Vecturitrichales</taxon>
        <taxon>Candidatus Vecturitrichaceae</taxon>
        <taxon>Candidatus Vecturithrix</taxon>
    </lineage>
</organism>
<dbReference type="InterPro" id="IPR014718">
    <property type="entry name" value="GH-type_carb-bd"/>
</dbReference>
<dbReference type="Gene3D" id="2.70.98.10">
    <property type="match status" value="1"/>
</dbReference>
<dbReference type="EMBL" id="DF820469">
    <property type="protein sequence ID" value="GAK59129.1"/>
    <property type="molecule type" value="Genomic_DNA"/>
</dbReference>